<feature type="transmembrane region" description="Helical" evidence="1">
    <location>
        <begin position="157"/>
        <end position="176"/>
    </location>
</feature>
<evidence type="ECO:0000256" key="1">
    <source>
        <dbReference type="SAM" id="Phobius"/>
    </source>
</evidence>
<evidence type="ECO:0000313" key="2">
    <source>
        <dbReference type="EMBL" id="EJW02626.1"/>
    </source>
</evidence>
<dbReference type="OrthoDB" id="2188144at2759"/>
<reference evidence="2 3" key="1">
    <citation type="submission" date="2011-08" db="EMBL/GenBank/DDBJ databases">
        <authorList>
            <person name="Liu Z.J."/>
            <person name="Shi F.L."/>
            <person name="Lu J.Q."/>
            <person name="Li M."/>
            <person name="Wang Z.L."/>
        </authorList>
    </citation>
    <scope>NUCLEOTIDE SEQUENCE [LARGE SCALE GENOMIC DNA]</scope>
    <source>
        <strain evidence="2 3">USNM 41457</strain>
    </source>
</reference>
<dbReference type="AlphaFoldDB" id="J9D4B3"/>
<keyword evidence="3" id="KW-1185">Reference proteome</keyword>
<organism evidence="2 3">
    <name type="scientific">Edhazardia aedis (strain USNM 41457)</name>
    <name type="common">Microsporidian parasite</name>
    <dbReference type="NCBI Taxonomy" id="1003232"/>
    <lineage>
        <taxon>Eukaryota</taxon>
        <taxon>Fungi</taxon>
        <taxon>Fungi incertae sedis</taxon>
        <taxon>Microsporidia</taxon>
        <taxon>Edhazardia</taxon>
    </lineage>
</organism>
<dbReference type="VEuPathDB" id="MicrosporidiaDB:EDEG_02984"/>
<reference evidence="3" key="2">
    <citation type="submission" date="2015-07" db="EMBL/GenBank/DDBJ databases">
        <title>Contrasting host-pathogen interactions and genome evolution in two generalist and specialist microsporidian pathogens of mosquitoes.</title>
        <authorList>
            <consortium name="The Broad Institute Genomics Platform"/>
            <consortium name="The Broad Institute Genome Sequencing Center for Infectious Disease"/>
            <person name="Cuomo C.A."/>
            <person name="Sanscrainte N.D."/>
            <person name="Goldberg J.M."/>
            <person name="Heiman D."/>
            <person name="Young S."/>
            <person name="Zeng Q."/>
            <person name="Becnel J.J."/>
            <person name="Birren B.W."/>
        </authorList>
    </citation>
    <scope>NUCLEOTIDE SEQUENCE [LARGE SCALE GENOMIC DNA]</scope>
    <source>
        <strain evidence="3">USNM 41457</strain>
    </source>
</reference>
<keyword evidence="1" id="KW-1133">Transmembrane helix</keyword>
<dbReference type="Proteomes" id="UP000003163">
    <property type="component" value="Unassembled WGS sequence"/>
</dbReference>
<evidence type="ECO:0008006" key="4">
    <source>
        <dbReference type="Google" id="ProtNLM"/>
    </source>
</evidence>
<keyword evidence="1" id="KW-0472">Membrane</keyword>
<dbReference type="InParanoid" id="J9D4B3"/>
<gene>
    <name evidence="2" type="ORF">EDEG_02984</name>
</gene>
<name>J9D4B3_EDHAE</name>
<proteinExistence type="predicted"/>
<sequence>MTFKLTIFIAKIICWRQSFRIEPQKTCEFFEYVSEDGLQFTCDMNTISAGDGDVMFQLIDPKKSSFAPKKLEKNNGHHKLSGAGFYTIKLTNTGTESVFFDLGTYVDKVFQKDAELIELDKSMVNMTNIVQELLALVRSLSESKDSNLRELLKEYKLLLLLFVMPIGYILIEFINMKMHQAFFQPKKEKMIGM</sequence>
<accession>J9D4B3</accession>
<dbReference type="EMBL" id="AFBI03000063">
    <property type="protein sequence ID" value="EJW02626.1"/>
    <property type="molecule type" value="Genomic_DNA"/>
</dbReference>
<dbReference type="HOGENOM" id="CLU_1408737_0_0_1"/>
<keyword evidence="1" id="KW-0812">Transmembrane</keyword>
<evidence type="ECO:0000313" key="3">
    <source>
        <dbReference type="Proteomes" id="UP000003163"/>
    </source>
</evidence>
<protein>
    <recommendedName>
        <fullName evidence="4">GOLD domain-containing protein</fullName>
    </recommendedName>
</protein>
<comment type="caution">
    <text evidence="2">The sequence shown here is derived from an EMBL/GenBank/DDBJ whole genome shotgun (WGS) entry which is preliminary data.</text>
</comment>
<dbReference type="OMA" id="MNIYNDI"/>